<organism evidence="1 2">
    <name type="scientific">Halogeometricum borinquense</name>
    <dbReference type="NCBI Taxonomy" id="60847"/>
    <lineage>
        <taxon>Archaea</taxon>
        <taxon>Methanobacteriati</taxon>
        <taxon>Methanobacteriota</taxon>
        <taxon>Stenosarchaea group</taxon>
        <taxon>Halobacteria</taxon>
        <taxon>Halobacteriales</taxon>
        <taxon>Haloferacaceae</taxon>
        <taxon>Halogeometricum</taxon>
    </lineage>
</organism>
<sequence length="207" mass="22723">MTSSRDSDSGSSPGECTGVNLLLYDEFDPAHEEQLLMTALGLEHDRDDGIVVVDTHGNWERTSKYQELAKAEPICLITTDDEQMPASHPFHSVHVAADLTDIGIGMVGAFETLDGATVRVVFESVSDLIETTDEEAVFSFLQLITERVRVGGHFGLFTCDPSRHAPSTVATIESLFDDVVTQARVKSQERKQLNKLLKEANSGSEQR</sequence>
<evidence type="ECO:0000313" key="1">
    <source>
        <dbReference type="EMBL" id="RYJ08666.1"/>
    </source>
</evidence>
<comment type="caution">
    <text evidence="1">The sequence shown here is derived from an EMBL/GenBank/DDBJ whole genome shotgun (WGS) entry which is preliminary data.</text>
</comment>
<dbReference type="EMBL" id="RZHH01000003">
    <property type="protein sequence ID" value="RYJ08666.1"/>
    <property type="molecule type" value="Genomic_DNA"/>
</dbReference>
<reference evidence="1 2" key="1">
    <citation type="submission" date="2018-12" db="EMBL/GenBank/DDBJ databases">
        <title>Genome analysis provides insights into bioremediation potentialities of Halogeometricum borinquense strain N11.</title>
        <authorList>
            <person name="Najjari A."/>
            <person name="Youssef N."/>
            <person name="Fhoula I."/>
            <person name="Ben Dhia O."/>
            <person name="Mahjoubi M."/>
            <person name="Ouzari H.I."/>
            <person name="Cherif A."/>
        </authorList>
    </citation>
    <scope>NUCLEOTIDE SEQUENCE [LARGE SCALE GENOMIC DNA]</scope>
    <source>
        <strain evidence="1 2">N11</strain>
    </source>
</reference>
<dbReference type="RefSeq" id="WP_006055959.1">
    <property type="nucleotide sequence ID" value="NZ_RZHH01000003.1"/>
</dbReference>
<dbReference type="Pfam" id="PF24336">
    <property type="entry name" value="DUF7504"/>
    <property type="match status" value="1"/>
</dbReference>
<dbReference type="AlphaFoldDB" id="A0A482T116"/>
<evidence type="ECO:0000313" key="2">
    <source>
        <dbReference type="Proteomes" id="UP000294028"/>
    </source>
</evidence>
<accession>A0A482T116</accession>
<name>A0A482T116_9EURY</name>
<protein>
    <submittedName>
        <fullName evidence="1">Uncharacterized protein</fullName>
    </submittedName>
</protein>
<dbReference type="GeneID" id="9989131"/>
<dbReference type="InterPro" id="IPR055927">
    <property type="entry name" value="DUF7504"/>
</dbReference>
<proteinExistence type="predicted"/>
<gene>
    <name evidence="1" type="ORF">ELS19_19495</name>
</gene>
<dbReference type="Proteomes" id="UP000294028">
    <property type="component" value="Unassembled WGS sequence"/>
</dbReference>